<dbReference type="PROSITE" id="PS51084">
    <property type="entry name" value="HIT_2"/>
    <property type="match status" value="1"/>
</dbReference>
<dbReference type="PANTHER" id="PTHR46648">
    <property type="entry name" value="HIT FAMILY PROTEIN 1"/>
    <property type="match status" value="1"/>
</dbReference>
<evidence type="ECO:0000313" key="5">
    <source>
        <dbReference type="EMBL" id="AXI01555.1"/>
    </source>
</evidence>
<proteinExistence type="predicted"/>
<reference evidence="5 6" key="1">
    <citation type="submission" date="2018-07" db="EMBL/GenBank/DDBJ databases">
        <title>Genome sequencing of Moraxellaceae gen. HYN0046.</title>
        <authorList>
            <person name="Kim M."/>
            <person name="Yi H."/>
        </authorList>
    </citation>
    <scope>NUCLEOTIDE SEQUENCE [LARGE SCALE GENOMIC DNA]</scope>
    <source>
        <strain evidence="5 6">HYN0046</strain>
    </source>
</reference>
<dbReference type="InterPro" id="IPR001310">
    <property type="entry name" value="Histidine_triad_HIT"/>
</dbReference>
<evidence type="ECO:0000313" key="6">
    <source>
        <dbReference type="Proteomes" id="UP000253940"/>
    </source>
</evidence>
<dbReference type="PANTHER" id="PTHR46648:SF1">
    <property type="entry name" value="ADENOSINE 5'-MONOPHOSPHORAMIDASE HNT1"/>
    <property type="match status" value="1"/>
</dbReference>
<sequence length="141" mass="15173">MAYDTNNIFAKILRGEIPCTKVYEDEHTLAFMDIMPQADGHTLVITKEPAETLLDLSPEAAAAWIKTVQKVSKAVKTAMGVEGFVLMQLNGAAAGQTVPHVHFHILPSSLGALMTRAHGAKMGDMAQIQGFAEKIRAALEA</sequence>
<protein>
    <submittedName>
        <fullName evidence="5">HIT family protein</fullName>
    </submittedName>
</protein>
<gene>
    <name evidence="5" type="ORF">HYN46_00760</name>
</gene>
<evidence type="ECO:0000256" key="3">
    <source>
        <dbReference type="PROSITE-ProRule" id="PRU00464"/>
    </source>
</evidence>
<dbReference type="CDD" id="cd01277">
    <property type="entry name" value="HINT_subgroup"/>
    <property type="match status" value="1"/>
</dbReference>
<dbReference type="Pfam" id="PF01230">
    <property type="entry name" value="HIT"/>
    <property type="match status" value="1"/>
</dbReference>
<dbReference type="PRINTS" id="PR00332">
    <property type="entry name" value="HISTRIAD"/>
</dbReference>
<name>A0A345P2P6_9GAMM</name>
<dbReference type="RefSeq" id="WP_114897665.1">
    <property type="nucleotide sequence ID" value="NZ_CP031222.1"/>
</dbReference>
<dbReference type="SUPFAM" id="SSF54197">
    <property type="entry name" value="HIT-like"/>
    <property type="match status" value="1"/>
</dbReference>
<dbReference type="InterPro" id="IPR011146">
    <property type="entry name" value="HIT-like"/>
</dbReference>
<evidence type="ECO:0000259" key="4">
    <source>
        <dbReference type="PROSITE" id="PS51084"/>
    </source>
</evidence>
<organism evidence="5 6">
    <name type="scientific">Aquirhabdus parva</name>
    <dbReference type="NCBI Taxonomy" id="2283318"/>
    <lineage>
        <taxon>Bacteria</taxon>
        <taxon>Pseudomonadati</taxon>
        <taxon>Pseudomonadota</taxon>
        <taxon>Gammaproteobacteria</taxon>
        <taxon>Moraxellales</taxon>
        <taxon>Moraxellaceae</taxon>
        <taxon>Aquirhabdus</taxon>
    </lineage>
</organism>
<dbReference type="AlphaFoldDB" id="A0A345P2P6"/>
<keyword evidence="6" id="KW-1185">Reference proteome</keyword>
<feature type="short sequence motif" description="Histidine triad motif" evidence="2 3">
    <location>
        <begin position="100"/>
        <end position="104"/>
    </location>
</feature>
<feature type="domain" description="HIT" evidence="4">
    <location>
        <begin position="8"/>
        <end position="115"/>
    </location>
</feature>
<dbReference type="InterPro" id="IPR039384">
    <property type="entry name" value="HINT"/>
</dbReference>
<dbReference type="OrthoDB" id="9784774at2"/>
<evidence type="ECO:0000256" key="2">
    <source>
        <dbReference type="PIRSR" id="PIRSR601310-3"/>
    </source>
</evidence>
<feature type="active site" description="Tele-AMP-histidine intermediate" evidence="1">
    <location>
        <position position="102"/>
    </location>
</feature>
<dbReference type="GO" id="GO:0003824">
    <property type="term" value="F:catalytic activity"/>
    <property type="evidence" value="ECO:0007669"/>
    <property type="project" value="InterPro"/>
</dbReference>
<dbReference type="KEGG" id="mbah:HYN46_00760"/>
<dbReference type="InterPro" id="IPR036265">
    <property type="entry name" value="HIT-like_sf"/>
</dbReference>
<dbReference type="Proteomes" id="UP000253940">
    <property type="component" value="Chromosome"/>
</dbReference>
<accession>A0A345P2P6</accession>
<dbReference type="GO" id="GO:0009117">
    <property type="term" value="P:nucleotide metabolic process"/>
    <property type="evidence" value="ECO:0007669"/>
    <property type="project" value="TreeGrafter"/>
</dbReference>
<dbReference type="Gene3D" id="3.30.428.10">
    <property type="entry name" value="HIT-like"/>
    <property type="match status" value="1"/>
</dbReference>
<dbReference type="EMBL" id="CP031222">
    <property type="protein sequence ID" value="AXI01555.1"/>
    <property type="molecule type" value="Genomic_DNA"/>
</dbReference>
<evidence type="ECO:0000256" key="1">
    <source>
        <dbReference type="PIRSR" id="PIRSR601310-1"/>
    </source>
</evidence>